<accession>A0A1A3UK73</accession>
<dbReference type="RefSeq" id="WP_065035362.1">
    <property type="nucleotide sequence ID" value="NZ_LZLR01000091.1"/>
</dbReference>
<dbReference type="InterPro" id="IPR019587">
    <property type="entry name" value="Polyketide_cyclase/dehydratase"/>
</dbReference>
<sequence>MVQIHIERTIAAPVEKVFDWLADPASLTAAPLVIKSGWAKDSPAPGAGAVRVVLGTGMWFREDITAYDRPNKYSYLIVRSIPAFNHDGGTLTFTPSGSGTRVDWLTNYTHPLYAGGKLLEKVSRPLLRSNFEAILTACAKALESRG</sequence>
<protein>
    <submittedName>
        <fullName evidence="1">Polyketide cyclase</fullName>
    </submittedName>
</protein>
<name>A0A1A3UK73_MYCAS</name>
<dbReference type="SUPFAM" id="SSF55961">
    <property type="entry name" value="Bet v1-like"/>
    <property type="match status" value="1"/>
</dbReference>
<evidence type="ECO:0000313" key="1">
    <source>
        <dbReference type="EMBL" id="OBK22801.1"/>
    </source>
</evidence>
<dbReference type="OrthoDB" id="4545830at2"/>
<comment type="caution">
    <text evidence="1">The sequence shown here is derived from an EMBL/GenBank/DDBJ whole genome shotgun (WGS) entry which is preliminary data.</text>
</comment>
<dbReference type="Proteomes" id="UP000093819">
    <property type="component" value="Unassembled WGS sequence"/>
</dbReference>
<reference evidence="2" key="1">
    <citation type="submission" date="2016-06" db="EMBL/GenBank/DDBJ databases">
        <authorList>
            <person name="Sutton G."/>
            <person name="Brinkac L."/>
            <person name="Sanka R."/>
            <person name="Adams M."/>
            <person name="Lau E."/>
            <person name="Garcia-Basteiro A."/>
            <person name="Lopez-Varela E."/>
            <person name="Palencia S."/>
        </authorList>
    </citation>
    <scope>NUCLEOTIDE SEQUENCE [LARGE SCALE GENOMIC DNA]</scope>
    <source>
        <strain evidence="2">1245335.1</strain>
    </source>
</reference>
<dbReference type="AlphaFoldDB" id="A0A1A3UK73"/>
<gene>
    <name evidence="1" type="ORF">A5635_20740</name>
</gene>
<dbReference type="Gene3D" id="3.30.530.20">
    <property type="match status" value="1"/>
</dbReference>
<dbReference type="Pfam" id="PF10604">
    <property type="entry name" value="Polyketide_cyc2"/>
    <property type="match status" value="1"/>
</dbReference>
<dbReference type="InterPro" id="IPR023393">
    <property type="entry name" value="START-like_dom_sf"/>
</dbReference>
<dbReference type="CDD" id="cd07821">
    <property type="entry name" value="PYR_PYL_RCAR_like"/>
    <property type="match status" value="1"/>
</dbReference>
<evidence type="ECO:0000313" key="2">
    <source>
        <dbReference type="Proteomes" id="UP000093819"/>
    </source>
</evidence>
<dbReference type="EMBL" id="LZLR01000091">
    <property type="protein sequence ID" value="OBK22801.1"/>
    <property type="molecule type" value="Genomic_DNA"/>
</dbReference>
<organism evidence="1 2">
    <name type="scientific">Mycobacterium asiaticum</name>
    <dbReference type="NCBI Taxonomy" id="1790"/>
    <lineage>
        <taxon>Bacteria</taxon>
        <taxon>Bacillati</taxon>
        <taxon>Actinomycetota</taxon>
        <taxon>Actinomycetes</taxon>
        <taxon>Mycobacteriales</taxon>
        <taxon>Mycobacteriaceae</taxon>
        <taxon>Mycobacterium</taxon>
    </lineage>
</organism>
<proteinExistence type="predicted"/>